<dbReference type="GO" id="GO:0006589">
    <property type="term" value="P:octopamine biosynthetic process"/>
    <property type="evidence" value="ECO:0007669"/>
    <property type="project" value="TreeGrafter"/>
</dbReference>
<dbReference type="GO" id="GO:0042421">
    <property type="term" value="P:norepinephrine biosynthetic process"/>
    <property type="evidence" value="ECO:0007669"/>
    <property type="project" value="TreeGrafter"/>
</dbReference>
<protein>
    <submittedName>
        <fullName evidence="3">DOMON domain-containing protein</fullName>
    </submittedName>
</protein>
<evidence type="ECO:0000313" key="4">
    <source>
        <dbReference type="Proteomes" id="UP000192418"/>
    </source>
</evidence>
<name>A0A1W2AGY9_9BACT</name>
<dbReference type="GO" id="GO:0004500">
    <property type="term" value="F:dopamine beta-monooxygenase activity"/>
    <property type="evidence" value="ECO:0007669"/>
    <property type="project" value="InterPro"/>
</dbReference>
<feature type="chain" id="PRO_5012325641" evidence="1">
    <location>
        <begin position="23"/>
        <end position="181"/>
    </location>
</feature>
<evidence type="ECO:0000313" key="3">
    <source>
        <dbReference type="EMBL" id="SMC59936.1"/>
    </source>
</evidence>
<accession>A0A1W2AGY9</accession>
<reference evidence="3 4" key="1">
    <citation type="submission" date="2017-04" db="EMBL/GenBank/DDBJ databases">
        <authorList>
            <person name="Afonso C.L."/>
            <person name="Miller P.J."/>
            <person name="Scott M.A."/>
            <person name="Spackman E."/>
            <person name="Goraichik I."/>
            <person name="Dimitrov K.M."/>
            <person name="Suarez D.L."/>
            <person name="Swayne D.E."/>
        </authorList>
    </citation>
    <scope>NUCLEOTIDE SEQUENCE [LARGE SCALE GENOMIC DNA]</scope>
    <source>
        <strain evidence="3 4">DSM 3385</strain>
    </source>
</reference>
<keyword evidence="1" id="KW-0732">Signal</keyword>
<dbReference type="SUPFAM" id="SSF49344">
    <property type="entry name" value="CBD9-like"/>
    <property type="match status" value="1"/>
</dbReference>
<feature type="domain" description="DOMON" evidence="2">
    <location>
        <begin position="34"/>
        <end position="152"/>
    </location>
</feature>
<dbReference type="InterPro" id="IPR045266">
    <property type="entry name" value="DOH_DOMON"/>
</dbReference>
<dbReference type="PROSITE" id="PS50836">
    <property type="entry name" value="DOMON"/>
    <property type="match status" value="1"/>
</dbReference>
<dbReference type="GO" id="GO:0030667">
    <property type="term" value="C:secretory granule membrane"/>
    <property type="evidence" value="ECO:0007669"/>
    <property type="project" value="TreeGrafter"/>
</dbReference>
<dbReference type="SMART" id="SM00664">
    <property type="entry name" value="DoH"/>
    <property type="match status" value="1"/>
</dbReference>
<dbReference type="EMBL" id="FWXY01000005">
    <property type="protein sequence ID" value="SMC59936.1"/>
    <property type="molecule type" value="Genomic_DNA"/>
</dbReference>
<dbReference type="Proteomes" id="UP000192418">
    <property type="component" value="Unassembled WGS sequence"/>
</dbReference>
<dbReference type="RefSeq" id="WP_170923724.1">
    <property type="nucleotide sequence ID" value="NZ_FWXY01000005.1"/>
</dbReference>
<sequence length="181" mass="20221">MKDRLCIVAILMIIFISTPCMAEERPFDHQLKTDTIVFNWSIDADNIRIQLSAKTKGWVGIGFNPTKKMKDANFILGYVKNNKVSITDHFGITSHQHKPDKKLGGKSNISNISGQEKGGITTISFTIPLNSEDETDRIISGQGKTTVLLAYGSGRDSFRSRHKFRTVLEVELTTGTFETIK</sequence>
<proteinExistence type="predicted"/>
<feature type="signal peptide" evidence="1">
    <location>
        <begin position="1"/>
        <end position="22"/>
    </location>
</feature>
<organism evidence="3 4">
    <name type="scientific">Desulfocicer vacuolatum DSM 3385</name>
    <dbReference type="NCBI Taxonomy" id="1121400"/>
    <lineage>
        <taxon>Bacteria</taxon>
        <taxon>Pseudomonadati</taxon>
        <taxon>Thermodesulfobacteriota</taxon>
        <taxon>Desulfobacteria</taxon>
        <taxon>Desulfobacterales</taxon>
        <taxon>Desulfobacteraceae</taxon>
        <taxon>Desulfocicer</taxon>
    </lineage>
</organism>
<dbReference type="STRING" id="1121400.SAMN02746065_10575"/>
<evidence type="ECO:0000259" key="2">
    <source>
        <dbReference type="PROSITE" id="PS50836"/>
    </source>
</evidence>
<dbReference type="InterPro" id="IPR000945">
    <property type="entry name" value="DBH-like"/>
</dbReference>
<keyword evidence="4" id="KW-1185">Reference proteome</keyword>
<dbReference type="GO" id="GO:0005507">
    <property type="term" value="F:copper ion binding"/>
    <property type="evidence" value="ECO:0007669"/>
    <property type="project" value="TreeGrafter"/>
</dbReference>
<dbReference type="AlphaFoldDB" id="A0A1W2AGY9"/>
<dbReference type="GO" id="GO:0042420">
    <property type="term" value="P:dopamine catabolic process"/>
    <property type="evidence" value="ECO:0007669"/>
    <property type="project" value="TreeGrafter"/>
</dbReference>
<dbReference type="CDD" id="cd09631">
    <property type="entry name" value="DOMON_DOH"/>
    <property type="match status" value="1"/>
</dbReference>
<dbReference type="Gene3D" id="2.60.40.1210">
    <property type="entry name" value="Cellobiose dehydrogenase, cytochrome domain"/>
    <property type="match status" value="1"/>
</dbReference>
<dbReference type="Pfam" id="PF03351">
    <property type="entry name" value="DOMON"/>
    <property type="match status" value="1"/>
</dbReference>
<dbReference type="GO" id="GO:0005615">
    <property type="term" value="C:extracellular space"/>
    <property type="evidence" value="ECO:0007669"/>
    <property type="project" value="TreeGrafter"/>
</dbReference>
<dbReference type="InterPro" id="IPR005018">
    <property type="entry name" value="DOMON_domain"/>
</dbReference>
<evidence type="ECO:0000256" key="1">
    <source>
        <dbReference type="SAM" id="SignalP"/>
    </source>
</evidence>
<dbReference type="PANTHER" id="PTHR10157">
    <property type="entry name" value="DOPAMINE BETA HYDROXYLASE RELATED"/>
    <property type="match status" value="1"/>
</dbReference>
<dbReference type="PANTHER" id="PTHR10157:SF23">
    <property type="entry name" value="MOXD1 HOMOLOG 1"/>
    <property type="match status" value="1"/>
</dbReference>
<gene>
    <name evidence="3" type="ORF">SAMN02746065_10575</name>
</gene>